<gene>
    <name evidence="1" type="ORF">M153_1257000686</name>
</gene>
<dbReference type="SUPFAM" id="SSF50370">
    <property type="entry name" value="Ricin B-like lectins"/>
    <property type="match status" value="1"/>
</dbReference>
<proteinExistence type="predicted"/>
<dbReference type="InterPro" id="IPR035992">
    <property type="entry name" value="Ricin_B-like_lectins"/>
</dbReference>
<reference evidence="1 2" key="1">
    <citation type="submission" date="2015-07" db="EMBL/GenBank/DDBJ databases">
        <title>The genome of Pseudoloma neurophilia, a relevant intracellular parasite of the zebrafish.</title>
        <authorList>
            <person name="Ndikumana S."/>
            <person name="Pelin A."/>
            <person name="Sanders J."/>
            <person name="Corradi N."/>
        </authorList>
    </citation>
    <scope>NUCLEOTIDE SEQUENCE [LARGE SCALE GENOMIC DNA]</scope>
    <source>
        <strain evidence="1 2">MK1</strain>
    </source>
</reference>
<protein>
    <recommendedName>
        <fullName evidence="3">Ricin B lectin domain-containing protein</fullName>
    </recommendedName>
</protein>
<dbReference type="AlphaFoldDB" id="A0A0R0LV13"/>
<accession>A0A0R0LV13</accession>
<dbReference type="VEuPathDB" id="MicrosporidiaDB:M153_1257000686"/>
<comment type="caution">
    <text evidence="1">The sequence shown here is derived from an EMBL/GenBank/DDBJ whole genome shotgun (WGS) entry which is preliminary data.</text>
</comment>
<organism evidence="1 2">
    <name type="scientific">Pseudoloma neurophilia</name>
    <dbReference type="NCBI Taxonomy" id="146866"/>
    <lineage>
        <taxon>Eukaryota</taxon>
        <taxon>Fungi</taxon>
        <taxon>Fungi incertae sedis</taxon>
        <taxon>Microsporidia</taxon>
        <taxon>Pseudoloma</taxon>
    </lineage>
</organism>
<dbReference type="CDD" id="cd00161">
    <property type="entry name" value="beta-trefoil_Ricin-like"/>
    <property type="match status" value="1"/>
</dbReference>
<evidence type="ECO:0000313" key="1">
    <source>
        <dbReference type="EMBL" id="KRH93234.1"/>
    </source>
</evidence>
<dbReference type="EMBL" id="LGUB01000424">
    <property type="protein sequence ID" value="KRH93234.1"/>
    <property type="molecule type" value="Genomic_DNA"/>
</dbReference>
<evidence type="ECO:0008006" key="3">
    <source>
        <dbReference type="Google" id="ProtNLM"/>
    </source>
</evidence>
<dbReference type="Proteomes" id="UP000051530">
    <property type="component" value="Unassembled WGS sequence"/>
</dbReference>
<evidence type="ECO:0000313" key="2">
    <source>
        <dbReference type="Proteomes" id="UP000051530"/>
    </source>
</evidence>
<name>A0A0R0LV13_9MICR</name>
<keyword evidence="2" id="KW-1185">Reference proteome</keyword>
<sequence length="215" mass="24337">MFFIILIQNVFTFTFGDKYYSIQLLTDPSSKISTAGAAPLLVPGLNTPTKLEDPGVIKIENSEWNVFYFRLGDGYFCKHPEKSNMSIIMCSSETDPYTKWSLVKLDEYYQIRTHHRGLCLKRATPVLGIFKKERTLQVAPCATNDDFKWTVTELEELNNKGIKDIVAEKVGSKLDDLIEQNDNPIATAAAEMARSVMSRKFSSSAFSRYSRSFSS</sequence>